<dbReference type="PANTHER" id="PTHR33164:SF89">
    <property type="entry name" value="MARR FAMILY REGULATORY PROTEIN"/>
    <property type="match status" value="1"/>
</dbReference>
<organism evidence="2 3">
    <name type="scientific">Ruminococcus turbiniformis</name>
    <dbReference type="NCBI Taxonomy" id="2881258"/>
    <lineage>
        <taxon>Bacteria</taxon>
        <taxon>Bacillati</taxon>
        <taxon>Bacillota</taxon>
        <taxon>Clostridia</taxon>
        <taxon>Eubacteriales</taxon>
        <taxon>Oscillospiraceae</taxon>
        <taxon>Ruminococcus</taxon>
    </lineage>
</organism>
<keyword evidence="3" id="KW-1185">Reference proteome</keyword>
<dbReference type="PANTHER" id="PTHR33164">
    <property type="entry name" value="TRANSCRIPTIONAL REGULATOR, MARR FAMILY"/>
    <property type="match status" value="1"/>
</dbReference>
<feature type="domain" description="HTH marR-type" evidence="1">
    <location>
        <begin position="1"/>
        <end position="146"/>
    </location>
</feature>
<dbReference type="Pfam" id="PF01047">
    <property type="entry name" value="MarR"/>
    <property type="match status" value="1"/>
</dbReference>
<dbReference type="CDD" id="cd00090">
    <property type="entry name" value="HTH_ARSR"/>
    <property type="match status" value="1"/>
</dbReference>
<comment type="caution">
    <text evidence="2">The sequence shown here is derived from an EMBL/GenBank/DDBJ whole genome shotgun (WGS) entry which is preliminary data.</text>
</comment>
<dbReference type="Gene3D" id="1.10.10.10">
    <property type="entry name" value="Winged helix-like DNA-binding domain superfamily/Winged helix DNA-binding domain"/>
    <property type="match status" value="1"/>
</dbReference>
<gene>
    <name evidence="2" type="ORF">LKD70_18145</name>
</gene>
<evidence type="ECO:0000259" key="1">
    <source>
        <dbReference type="PROSITE" id="PS50995"/>
    </source>
</evidence>
<evidence type="ECO:0000313" key="2">
    <source>
        <dbReference type="EMBL" id="MCC2256300.1"/>
    </source>
</evidence>
<reference evidence="2 3" key="1">
    <citation type="submission" date="2021-10" db="EMBL/GenBank/DDBJ databases">
        <title>Anaerobic single-cell dispensing facilitates the cultivation of human gut bacteria.</title>
        <authorList>
            <person name="Afrizal A."/>
        </authorList>
    </citation>
    <scope>NUCLEOTIDE SEQUENCE [LARGE SCALE GENOMIC DNA]</scope>
    <source>
        <strain evidence="2 3">CLA-AA-H200</strain>
    </source>
</reference>
<sequence length="162" mass="18874">MMKRIELFTHLMDDLFAFGQVSEMNQNLPRTYGTDDVLYMAEVHMIRDIAAYEGITVTELARLNQKSKSAVSQLVDKLVQKGLIEKKKHPEGNRRIALYITEKGKTVNNYHSRLDRREYEKVLTKLNDYTDEDLQKIIDFIHIVSSGNEKAIRSKKRKSKKV</sequence>
<dbReference type="InterPro" id="IPR036388">
    <property type="entry name" value="WH-like_DNA-bd_sf"/>
</dbReference>
<dbReference type="InterPro" id="IPR011991">
    <property type="entry name" value="ArsR-like_HTH"/>
</dbReference>
<dbReference type="InterPro" id="IPR000835">
    <property type="entry name" value="HTH_MarR-typ"/>
</dbReference>
<dbReference type="InterPro" id="IPR036390">
    <property type="entry name" value="WH_DNA-bd_sf"/>
</dbReference>
<dbReference type="PROSITE" id="PS50995">
    <property type="entry name" value="HTH_MARR_2"/>
    <property type="match status" value="1"/>
</dbReference>
<dbReference type="RefSeq" id="WP_227709264.1">
    <property type="nucleotide sequence ID" value="NZ_JAJEQX010000066.1"/>
</dbReference>
<evidence type="ECO:0000313" key="3">
    <source>
        <dbReference type="Proteomes" id="UP001198151"/>
    </source>
</evidence>
<dbReference type="EMBL" id="JAJEQX010000066">
    <property type="protein sequence ID" value="MCC2256300.1"/>
    <property type="molecule type" value="Genomic_DNA"/>
</dbReference>
<dbReference type="Proteomes" id="UP001198151">
    <property type="component" value="Unassembled WGS sequence"/>
</dbReference>
<dbReference type="InterPro" id="IPR039422">
    <property type="entry name" value="MarR/SlyA-like"/>
</dbReference>
<name>A0ABS8G1W1_9FIRM</name>
<dbReference type="SUPFAM" id="SSF46785">
    <property type="entry name" value="Winged helix' DNA-binding domain"/>
    <property type="match status" value="1"/>
</dbReference>
<accession>A0ABS8G1W1</accession>
<protein>
    <submittedName>
        <fullName evidence="2">MarR family transcriptional regulator</fullName>
    </submittedName>
</protein>
<proteinExistence type="predicted"/>
<dbReference type="SMART" id="SM00347">
    <property type="entry name" value="HTH_MARR"/>
    <property type="match status" value="1"/>
</dbReference>